<name>A0A914DET9_9BILA</name>
<keyword evidence="1" id="KW-1133">Transmembrane helix</keyword>
<feature type="signal peptide" evidence="2">
    <location>
        <begin position="1"/>
        <end position="22"/>
    </location>
</feature>
<dbReference type="AlphaFoldDB" id="A0A914DET9"/>
<sequence>MSTLKSIFMVSIVLSLFEISNSINCYQNSGSFANPPKNNDKGSKKDCGDDVKYCLKVAQGRNAYRGCDGVGAVSLCSNSSCISCGYYSDCKICCCTGNDCNFAVGAKAFGLLILISTFVTFFIKF</sequence>
<evidence type="ECO:0000313" key="3">
    <source>
        <dbReference type="Proteomes" id="UP000887540"/>
    </source>
</evidence>
<feature type="transmembrane region" description="Helical" evidence="1">
    <location>
        <begin position="102"/>
        <end position="123"/>
    </location>
</feature>
<evidence type="ECO:0000256" key="1">
    <source>
        <dbReference type="SAM" id="Phobius"/>
    </source>
</evidence>
<proteinExistence type="predicted"/>
<keyword evidence="2" id="KW-0732">Signal</keyword>
<evidence type="ECO:0000313" key="4">
    <source>
        <dbReference type="WBParaSite" id="ACRNAN_scaffold2494.g14974.t1"/>
    </source>
</evidence>
<evidence type="ECO:0000256" key="2">
    <source>
        <dbReference type="SAM" id="SignalP"/>
    </source>
</evidence>
<feature type="chain" id="PRO_5037792849" evidence="2">
    <location>
        <begin position="23"/>
        <end position="125"/>
    </location>
</feature>
<accession>A0A914DET9</accession>
<keyword evidence="1" id="KW-0472">Membrane</keyword>
<keyword evidence="3" id="KW-1185">Reference proteome</keyword>
<dbReference type="WBParaSite" id="ACRNAN_scaffold2494.g14974.t1">
    <property type="protein sequence ID" value="ACRNAN_scaffold2494.g14974.t1"/>
    <property type="gene ID" value="ACRNAN_scaffold2494.g14974"/>
</dbReference>
<organism evidence="3 4">
    <name type="scientific">Acrobeloides nanus</name>
    <dbReference type="NCBI Taxonomy" id="290746"/>
    <lineage>
        <taxon>Eukaryota</taxon>
        <taxon>Metazoa</taxon>
        <taxon>Ecdysozoa</taxon>
        <taxon>Nematoda</taxon>
        <taxon>Chromadorea</taxon>
        <taxon>Rhabditida</taxon>
        <taxon>Tylenchina</taxon>
        <taxon>Cephalobomorpha</taxon>
        <taxon>Cephaloboidea</taxon>
        <taxon>Cephalobidae</taxon>
        <taxon>Acrobeloides</taxon>
    </lineage>
</organism>
<protein>
    <submittedName>
        <fullName evidence="4">Transmembrane protein</fullName>
    </submittedName>
</protein>
<dbReference type="Proteomes" id="UP000887540">
    <property type="component" value="Unplaced"/>
</dbReference>
<reference evidence="4" key="1">
    <citation type="submission" date="2022-11" db="UniProtKB">
        <authorList>
            <consortium name="WormBaseParasite"/>
        </authorList>
    </citation>
    <scope>IDENTIFICATION</scope>
</reference>
<keyword evidence="1" id="KW-0812">Transmembrane</keyword>